<dbReference type="InterPro" id="IPR006664">
    <property type="entry name" value="OMP_bac"/>
</dbReference>
<feature type="domain" description="OmpA-like" evidence="4">
    <location>
        <begin position="36"/>
        <end position="151"/>
    </location>
</feature>
<dbReference type="PANTHER" id="PTHR30329">
    <property type="entry name" value="STATOR ELEMENT OF FLAGELLAR MOTOR COMPLEX"/>
    <property type="match status" value="1"/>
</dbReference>
<dbReference type="EMBL" id="PJRP01000009">
    <property type="protein sequence ID" value="PLP99053.1"/>
    <property type="molecule type" value="Genomic_DNA"/>
</dbReference>
<dbReference type="InterPro" id="IPR050330">
    <property type="entry name" value="Bact_OuterMem_StrucFunc"/>
</dbReference>
<dbReference type="GO" id="GO:0009279">
    <property type="term" value="C:cell outer membrane"/>
    <property type="evidence" value="ECO:0007669"/>
    <property type="project" value="UniProtKB-SubCell"/>
</dbReference>
<sequence length="151" mass="16155">MACLVLAGCASAPAASKLSPAQVAVLKSQGFALTDSGWELGLPHKVLFGFDEDVIAPDRQTDLMRMGHMLHEAGIESLRIDGHTDDAGTVEYNLLLSRRRAEAVARVLSACGFPREHLEVRGMGKGHPVADNRTAAGRAENRRVAIIVSVD</sequence>
<keyword evidence="2 3" id="KW-0472">Membrane</keyword>
<comment type="subcellular location">
    <subcellularLocation>
        <location evidence="1">Cell outer membrane</location>
    </subcellularLocation>
</comment>
<dbReference type="InterPro" id="IPR006665">
    <property type="entry name" value="OmpA-like"/>
</dbReference>
<protein>
    <submittedName>
        <fullName evidence="5">Cell envelope biogenesis protein OmpA</fullName>
    </submittedName>
</protein>
<dbReference type="AlphaFoldDB" id="A0A2N5C9Z8"/>
<evidence type="ECO:0000256" key="1">
    <source>
        <dbReference type="ARBA" id="ARBA00004442"/>
    </source>
</evidence>
<evidence type="ECO:0000259" key="4">
    <source>
        <dbReference type="PROSITE" id="PS51123"/>
    </source>
</evidence>
<accession>A0A2N5C9Z8</accession>
<comment type="caution">
    <text evidence="5">The sequence shown here is derived from an EMBL/GenBank/DDBJ whole genome shotgun (WGS) entry which is preliminary data.</text>
</comment>
<dbReference type="PANTHER" id="PTHR30329:SF17">
    <property type="entry name" value="LIPOPROTEIN YFIB-RELATED"/>
    <property type="match status" value="1"/>
</dbReference>
<dbReference type="PRINTS" id="PR01023">
    <property type="entry name" value="NAFLGMOTY"/>
</dbReference>
<dbReference type="Proteomes" id="UP000234341">
    <property type="component" value="Unassembled WGS sequence"/>
</dbReference>
<dbReference type="Pfam" id="PF00691">
    <property type="entry name" value="OmpA"/>
    <property type="match status" value="1"/>
</dbReference>
<name>A0A2N5C9Z8_9BURK</name>
<gene>
    <name evidence="5" type="ORF">CYJ10_19325</name>
</gene>
<dbReference type="PROSITE" id="PS51123">
    <property type="entry name" value="OMPA_2"/>
    <property type="match status" value="1"/>
</dbReference>
<dbReference type="PRINTS" id="PR01021">
    <property type="entry name" value="OMPADOMAIN"/>
</dbReference>
<dbReference type="CDD" id="cd07185">
    <property type="entry name" value="OmpA_C-like"/>
    <property type="match status" value="1"/>
</dbReference>
<evidence type="ECO:0000256" key="3">
    <source>
        <dbReference type="PROSITE-ProRule" id="PRU00473"/>
    </source>
</evidence>
<evidence type="ECO:0000313" key="6">
    <source>
        <dbReference type="Proteomes" id="UP000234341"/>
    </source>
</evidence>
<dbReference type="InterPro" id="IPR036737">
    <property type="entry name" value="OmpA-like_sf"/>
</dbReference>
<proteinExistence type="predicted"/>
<dbReference type="OrthoDB" id="9782229at2"/>
<reference evidence="5 6" key="1">
    <citation type="submission" date="2017-12" db="EMBL/GenBank/DDBJ databases">
        <title>Genome sequence of the active heterotrophic nitrifier-denitrifier, Cupriavidus pauculus UM1.</title>
        <authorList>
            <person name="Putonti C."/>
            <person name="Castignetti D."/>
        </authorList>
    </citation>
    <scope>NUCLEOTIDE SEQUENCE [LARGE SCALE GENOMIC DNA]</scope>
    <source>
        <strain evidence="5 6">UM1</strain>
    </source>
</reference>
<evidence type="ECO:0000256" key="2">
    <source>
        <dbReference type="ARBA" id="ARBA00023136"/>
    </source>
</evidence>
<dbReference type="Gene3D" id="3.30.1330.60">
    <property type="entry name" value="OmpA-like domain"/>
    <property type="match status" value="1"/>
</dbReference>
<evidence type="ECO:0000313" key="5">
    <source>
        <dbReference type="EMBL" id="PLP99053.1"/>
    </source>
</evidence>
<dbReference type="SUPFAM" id="SSF103088">
    <property type="entry name" value="OmpA-like"/>
    <property type="match status" value="1"/>
</dbReference>
<organism evidence="5 6">
    <name type="scientific">Cupriavidus pauculus</name>
    <dbReference type="NCBI Taxonomy" id="82633"/>
    <lineage>
        <taxon>Bacteria</taxon>
        <taxon>Pseudomonadati</taxon>
        <taxon>Pseudomonadota</taxon>
        <taxon>Betaproteobacteria</taxon>
        <taxon>Burkholderiales</taxon>
        <taxon>Burkholderiaceae</taxon>
        <taxon>Cupriavidus</taxon>
    </lineage>
</organism>